<evidence type="ECO:0000256" key="7">
    <source>
        <dbReference type="ARBA" id="ARBA00023128"/>
    </source>
</evidence>
<dbReference type="GO" id="GO:0005759">
    <property type="term" value="C:mitochondrial matrix"/>
    <property type="evidence" value="ECO:0007669"/>
    <property type="project" value="UniProtKB-SubCell"/>
</dbReference>
<dbReference type="Gene3D" id="3.30.559.10">
    <property type="entry name" value="Chloramphenicol acetyltransferase-like domain"/>
    <property type="match status" value="1"/>
</dbReference>
<keyword evidence="5 10" id="KW-0450">Lipoyl</keyword>
<dbReference type="FunFam" id="3.30.559.10:FF:000027">
    <property type="entry name" value="Dihydrolipoamide acetyltransferase component of pyruvate dehydrogenase complex"/>
    <property type="match status" value="1"/>
</dbReference>
<dbReference type="GO" id="GO:0016407">
    <property type="term" value="F:acetyltransferase activity"/>
    <property type="evidence" value="ECO:0007669"/>
    <property type="project" value="TreeGrafter"/>
</dbReference>
<dbReference type="InterPro" id="IPR004167">
    <property type="entry name" value="PSBD"/>
</dbReference>
<dbReference type="PANTHER" id="PTHR43178">
    <property type="entry name" value="DIHYDROLIPOAMIDE ACETYLTRANSFERASE COMPONENT OF PYRUVATE DEHYDROGENASE COMPLEX"/>
    <property type="match status" value="1"/>
</dbReference>
<dbReference type="Gene3D" id="2.40.50.100">
    <property type="match status" value="1"/>
</dbReference>
<comment type="caution">
    <text evidence="14">The sequence shown here is derived from an EMBL/GenBank/DDBJ whole genome shotgun (WGS) entry which is preliminary data.</text>
</comment>
<dbReference type="PROSITE" id="PS00189">
    <property type="entry name" value="LIPOYL"/>
    <property type="match status" value="1"/>
</dbReference>
<evidence type="ECO:0000256" key="6">
    <source>
        <dbReference type="ARBA" id="ARBA00022946"/>
    </source>
</evidence>
<dbReference type="SUPFAM" id="SSF52777">
    <property type="entry name" value="CoA-dependent acyltransferases"/>
    <property type="match status" value="1"/>
</dbReference>
<feature type="domain" description="Lipoyl-binding" evidence="12">
    <location>
        <begin position="22"/>
        <end position="97"/>
    </location>
</feature>
<dbReference type="GO" id="GO:0031405">
    <property type="term" value="F:lipoic acid binding"/>
    <property type="evidence" value="ECO:0007669"/>
    <property type="project" value="TreeGrafter"/>
</dbReference>
<evidence type="ECO:0000256" key="2">
    <source>
        <dbReference type="ARBA" id="ARBA00004305"/>
    </source>
</evidence>
<organism evidence="14 17">
    <name type="scientific">Cafeteria roenbergensis</name>
    <name type="common">Marine flagellate</name>
    <dbReference type="NCBI Taxonomy" id="33653"/>
    <lineage>
        <taxon>Eukaryota</taxon>
        <taxon>Sar</taxon>
        <taxon>Stramenopiles</taxon>
        <taxon>Bigyra</taxon>
        <taxon>Opalozoa</taxon>
        <taxon>Bicosoecida</taxon>
        <taxon>Cafeteriaceae</taxon>
        <taxon>Cafeteria</taxon>
    </lineage>
</organism>
<dbReference type="Pfam" id="PF02817">
    <property type="entry name" value="E3_binding"/>
    <property type="match status" value="1"/>
</dbReference>
<reference evidence="16 17" key="1">
    <citation type="submission" date="2019-07" db="EMBL/GenBank/DDBJ databases">
        <title>Genomes of Cafeteria roenbergensis.</title>
        <authorList>
            <person name="Fischer M.G."/>
            <person name="Hackl T."/>
            <person name="Roman M."/>
        </authorList>
    </citation>
    <scope>NUCLEOTIDE SEQUENCE [LARGE SCALE GENOMIC DNA]</scope>
    <source>
        <strain evidence="14 17">Cflag</strain>
        <strain evidence="15 16">RCC970-E3</strain>
    </source>
</reference>
<dbReference type="Proteomes" id="UP000325113">
    <property type="component" value="Unassembled WGS sequence"/>
</dbReference>
<feature type="region of interest" description="Disordered" evidence="11">
    <location>
        <begin position="102"/>
        <end position="123"/>
    </location>
</feature>
<comment type="similarity">
    <text evidence="3 10">Belongs to the 2-oxoacid dehydrogenase family.</text>
</comment>
<dbReference type="InterPro" id="IPR023213">
    <property type="entry name" value="CAT-like_dom_sf"/>
</dbReference>
<sequence>MRAAGRLAAVRGFHVSSVARKLTPFPLSDIGEGIAEVEVMRVFVKVGDTIDEFDPVFEVQSDKATVEITSRYAGVVKAVHYAEGDIVPTGSVLIDIETEGGDDATAEEPAAAPKAAAPSAPPAADAAATAGSVSAAGQAALTLAAPAVRRIAREHNVDLSLVPGTGKDGRVLKGDILAFVESGGKAPAAAAAPKAAETARAPAAAAAPAPAAPSASAVPERLPAPAGFAAADVDEPLRGLRRAMAKSMTAAWAVPHFGYCDEVEMDAAAALRAQLKPLAAERGVKFSFMPILLKAISIALLDAPGLNAWVNEDCSTLTLKGSHNIGVAMDTPRGLIVPNVKDVQARSLMEVASELTRLQALAAAGQLGEEDLRDGTFALSNIGAIGGTYASPVIMQPQVAIGAIGKTQRLPRYAADGETIVPTSIMRVSWSADHRVVDGATMARFSNRVKLLIENPTAMLSALR</sequence>
<dbReference type="FunFam" id="4.10.320.10:FF:000002">
    <property type="entry name" value="Dihydrolipoamide acetyltransferase component of pyruvate dehydrogenase complex"/>
    <property type="match status" value="1"/>
</dbReference>
<evidence type="ECO:0000256" key="11">
    <source>
        <dbReference type="SAM" id="MobiDB-lite"/>
    </source>
</evidence>
<dbReference type="InterPro" id="IPR050743">
    <property type="entry name" value="2-oxoacid_DH_E2_comp"/>
</dbReference>
<dbReference type="AlphaFoldDB" id="A0A5A8C5U6"/>
<protein>
    <recommendedName>
        <fullName evidence="10">Dihydrolipoamide acetyltransferase component of pyruvate dehydrogenase complex</fullName>
        <ecNumber evidence="10">2.3.1.-</ecNumber>
    </recommendedName>
</protein>
<dbReference type="Gene3D" id="4.10.320.10">
    <property type="entry name" value="E3-binding domain"/>
    <property type="match status" value="1"/>
</dbReference>
<feature type="compositionally biased region" description="Low complexity" evidence="11">
    <location>
        <begin position="107"/>
        <end position="123"/>
    </location>
</feature>
<dbReference type="InterPro" id="IPR000089">
    <property type="entry name" value="Biotin_lipoyl"/>
</dbReference>
<keyword evidence="8 10" id="KW-0012">Acyltransferase</keyword>
<dbReference type="CDD" id="cd06849">
    <property type="entry name" value="lipoyl_domain"/>
    <property type="match status" value="1"/>
</dbReference>
<keyword evidence="6" id="KW-0809">Transit peptide</keyword>
<dbReference type="Pfam" id="PF00198">
    <property type="entry name" value="2-oxoacid_dh"/>
    <property type="match status" value="1"/>
</dbReference>
<evidence type="ECO:0000256" key="10">
    <source>
        <dbReference type="RuleBase" id="RU003423"/>
    </source>
</evidence>
<proteinExistence type="inferred from homology"/>
<dbReference type="InterPro" id="IPR001078">
    <property type="entry name" value="2-oxoacid_DH_actylTfrase"/>
</dbReference>
<keyword evidence="4 10" id="KW-0808">Transferase</keyword>
<evidence type="ECO:0000256" key="9">
    <source>
        <dbReference type="ARBA" id="ARBA00051775"/>
    </source>
</evidence>
<comment type="cofactor">
    <cofactor evidence="1 10">
        <name>(R)-lipoate</name>
        <dbReference type="ChEBI" id="CHEBI:83088"/>
    </cofactor>
</comment>
<dbReference type="EMBL" id="VLTM01000149">
    <property type="protein sequence ID" value="KAA0148403.1"/>
    <property type="molecule type" value="Genomic_DNA"/>
</dbReference>
<dbReference type="PROSITE" id="PS51826">
    <property type="entry name" value="PSBD"/>
    <property type="match status" value="1"/>
</dbReference>
<keyword evidence="7" id="KW-0496">Mitochondrion</keyword>
<evidence type="ECO:0000313" key="15">
    <source>
        <dbReference type="EMBL" id="KAA0161026.1"/>
    </source>
</evidence>
<dbReference type="GO" id="GO:0043754">
    <property type="term" value="F:dihydrolipoamide branched chain acyltransferase activity"/>
    <property type="evidence" value="ECO:0007669"/>
    <property type="project" value="UniProtKB-EC"/>
</dbReference>
<dbReference type="Pfam" id="PF00364">
    <property type="entry name" value="Biotin_lipoyl"/>
    <property type="match status" value="1"/>
</dbReference>
<name>A0A5A8C5U6_CAFRO</name>
<gene>
    <name evidence="15" type="ORF">FNF28_05232</name>
    <name evidence="14" type="ORF">FNF31_07427</name>
</gene>
<feature type="domain" description="Peripheral subunit-binding (PSBD)" evidence="13">
    <location>
        <begin position="143"/>
        <end position="180"/>
    </location>
</feature>
<dbReference type="InterPro" id="IPR036625">
    <property type="entry name" value="E3-bd_dom_sf"/>
</dbReference>
<evidence type="ECO:0000259" key="12">
    <source>
        <dbReference type="PROSITE" id="PS50968"/>
    </source>
</evidence>
<dbReference type="EMBL" id="VLTL01000102">
    <property type="protein sequence ID" value="KAA0161026.1"/>
    <property type="molecule type" value="Genomic_DNA"/>
</dbReference>
<accession>A0A5A8C5U6</accession>
<dbReference type="EC" id="2.3.1.-" evidence="10"/>
<evidence type="ECO:0000259" key="13">
    <source>
        <dbReference type="PROSITE" id="PS51826"/>
    </source>
</evidence>
<evidence type="ECO:0000256" key="4">
    <source>
        <dbReference type="ARBA" id="ARBA00022679"/>
    </source>
</evidence>
<evidence type="ECO:0000313" key="17">
    <source>
        <dbReference type="Proteomes" id="UP000325113"/>
    </source>
</evidence>
<evidence type="ECO:0000256" key="5">
    <source>
        <dbReference type="ARBA" id="ARBA00022823"/>
    </source>
</evidence>
<evidence type="ECO:0000256" key="3">
    <source>
        <dbReference type="ARBA" id="ARBA00007317"/>
    </source>
</evidence>
<evidence type="ECO:0000313" key="14">
    <source>
        <dbReference type="EMBL" id="KAA0148403.1"/>
    </source>
</evidence>
<dbReference type="FunFam" id="2.40.50.100:FF:000013">
    <property type="entry name" value="Dihydrolipoamide acetyltransferase component of pyruvate dehydrogenase complex"/>
    <property type="match status" value="1"/>
</dbReference>
<comment type="subcellular location">
    <subcellularLocation>
        <location evidence="2">Mitochondrion matrix</location>
    </subcellularLocation>
</comment>
<dbReference type="Proteomes" id="UP000324907">
    <property type="component" value="Unassembled WGS sequence"/>
</dbReference>
<dbReference type="InterPro" id="IPR003016">
    <property type="entry name" value="2-oxoA_DH_lipoyl-BS"/>
</dbReference>
<dbReference type="InterPro" id="IPR011053">
    <property type="entry name" value="Single_hybrid_motif"/>
</dbReference>
<dbReference type="GO" id="GO:0005829">
    <property type="term" value="C:cytosol"/>
    <property type="evidence" value="ECO:0007669"/>
    <property type="project" value="UniProtKB-ARBA"/>
</dbReference>
<evidence type="ECO:0000313" key="16">
    <source>
        <dbReference type="Proteomes" id="UP000324907"/>
    </source>
</evidence>
<dbReference type="SUPFAM" id="SSF51230">
    <property type="entry name" value="Single hybrid motif"/>
    <property type="match status" value="1"/>
</dbReference>
<dbReference type="SUPFAM" id="SSF47005">
    <property type="entry name" value="Peripheral subunit-binding domain of 2-oxo acid dehydrogenase complex"/>
    <property type="match status" value="1"/>
</dbReference>
<evidence type="ECO:0000256" key="8">
    <source>
        <dbReference type="ARBA" id="ARBA00023315"/>
    </source>
</evidence>
<comment type="catalytic activity">
    <reaction evidence="9">
        <text>N(6)-[(R)-dihydrolipoyl]-L-lysyl-[protein] + 2-methylpropanoyl-CoA = N(6)-[(R)-S(8)-2-methylpropanoyldihydrolipoyl]-L-lysyl-[protein] + CoA</text>
        <dbReference type="Rhea" id="RHEA:18865"/>
        <dbReference type="Rhea" id="RHEA-COMP:10475"/>
        <dbReference type="Rhea" id="RHEA-COMP:10497"/>
        <dbReference type="ChEBI" id="CHEBI:57287"/>
        <dbReference type="ChEBI" id="CHEBI:57338"/>
        <dbReference type="ChEBI" id="CHEBI:83100"/>
        <dbReference type="ChEBI" id="CHEBI:83142"/>
        <dbReference type="EC" id="2.3.1.168"/>
    </reaction>
    <physiologicalReaction direction="left-to-right" evidence="9">
        <dbReference type="Rhea" id="RHEA:18866"/>
    </physiologicalReaction>
</comment>
<dbReference type="PROSITE" id="PS50968">
    <property type="entry name" value="BIOTINYL_LIPOYL"/>
    <property type="match status" value="1"/>
</dbReference>
<evidence type="ECO:0000256" key="1">
    <source>
        <dbReference type="ARBA" id="ARBA00001938"/>
    </source>
</evidence>
<dbReference type="PANTHER" id="PTHR43178:SF5">
    <property type="entry name" value="LIPOAMIDE ACYLTRANSFERASE COMPONENT OF BRANCHED-CHAIN ALPHA-KETO ACID DEHYDROGENASE COMPLEX, MITOCHONDRIAL"/>
    <property type="match status" value="1"/>
</dbReference>